<feature type="domain" description="RelA/SpoT" evidence="1">
    <location>
        <begin position="49"/>
        <end position="179"/>
    </location>
</feature>
<proteinExistence type="predicted"/>
<name>A0A7V1GFA9_9GAMM</name>
<comment type="caution">
    <text evidence="2">The sequence shown here is derived from an EMBL/GenBank/DDBJ whole genome shotgun (WGS) entry which is preliminary data.</text>
</comment>
<reference evidence="2" key="1">
    <citation type="journal article" date="2020" name="mSystems">
        <title>Genome- and Community-Level Interaction Insights into Carbon Utilization and Element Cycling Functions of Hydrothermarchaeota in Hydrothermal Sediment.</title>
        <authorList>
            <person name="Zhou Z."/>
            <person name="Liu Y."/>
            <person name="Xu W."/>
            <person name="Pan J."/>
            <person name="Luo Z.H."/>
            <person name="Li M."/>
        </authorList>
    </citation>
    <scope>NUCLEOTIDE SEQUENCE [LARGE SCALE GENOMIC DNA]</scope>
    <source>
        <strain evidence="2">HyVt-346</strain>
    </source>
</reference>
<organism evidence="2">
    <name type="scientific">Pseudoalteromonas prydzensis</name>
    <dbReference type="NCBI Taxonomy" id="182141"/>
    <lineage>
        <taxon>Bacteria</taxon>
        <taxon>Pseudomonadati</taxon>
        <taxon>Pseudomonadota</taxon>
        <taxon>Gammaproteobacteria</taxon>
        <taxon>Alteromonadales</taxon>
        <taxon>Pseudoalteromonadaceae</taxon>
        <taxon>Pseudoalteromonas</taxon>
    </lineage>
</organism>
<dbReference type="InterPro" id="IPR007685">
    <property type="entry name" value="RelA_SpoT"/>
</dbReference>
<dbReference type="GO" id="GO:0015969">
    <property type="term" value="P:guanosine tetraphosphate metabolic process"/>
    <property type="evidence" value="ECO:0007669"/>
    <property type="project" value="InterPro"/>
</dbReference>
<dbReference type="EMBL" id="DRGM01000156">
    <property type="protein sequence ID" value="HEA17706.1"/>
    <property type="molecule type" value="Genomic_DNA"/>
</dbReference>
<evidence type="ECO:0000259" key="1">
    <source>
        <dbReference type="SMART" id="SM00954"/>
    </source>
</evidence>
<evidence type="ECO:0000313" key="2">
    <source>
        <dbReference type="EMBL" id="HEA17706.1"/>
    </source>
</evidence>
<dbReference type="RefSeq" id="WP_304183356.1">
    <property type="nucleotide sequence ID" value="NZ_DRGM01000156.1"/>
</dbReference>
<dbReference type="SMART" id="SM00954">
    <property type="entry name" value="RelA_SpoT"/>
    <property type="match status" value="1"/>
</dbReference>
<sequence length="328" mass="38148">MTEEEFQQHWDRDKLAYDTWGEFIVSEICKELIKAEKSIDVFLKIPPKHRLKGDQSLIDKAFYRPDKSYTDPYNEIEDKVGARFVVLLIEDIKLIIDIVKRSEFWTFDACKHFDEDKEREPLLFTYQSVHFILRPKNALNVEGCSITTEIPCEVQIRTLLQHAHAELTHDAIYKAKRAIKPSVHRTVAKSMALIETTDGFFNEVSLQLNHGPVEELGIVSKLDALYFSSTRIKPNTQKSILTILDEFEDLVNDNLIHSIESYIKKTPEIAEIIQEKYSESALYKQSTVLFLYWMLKRKKKKLLSGWPFDRSLLEPLANDIGVGIMDDY</sequence>
<dbReference type="CDD" id="cd05399">
    <property type="entry name" value="NT_Rel-Spo_like"/>
    <property type="match status" value="1"/>
</dbReference>
<dbReference type="SUPFAM" id="SSF81301">
    <property type="entry name" value="Nucleotidyltransferase"/>
    <property type="match status" value="1"/>
</dbReference>
<dbReference type="PANTHER" id="PTHR41773:SF1">
    <property type="entry name" value="RELA_SPOT DOMAIN-CONTAINING PROTEIN"/>
    <property type="match status" value="1"/>
</dbReference>
<dbReference type="InterPro" id="IPR043519">
    <property type="entry name" value="NT_sf"/>
</dbReference>
<protein>
    <submittedName>
        <fullName evidence="2">(P)ppGpp synthetase</fullName>
    </submittedName>
</protein>
<dbReference type="Pfam" id="PF04607">
    <property type="entry name" value="RelA_SpoT"/>
    <property type="match status" value="1"/>
</dbReference>
<dbReference type="AlphaFoldDB" id="A0A7V1GFA9"/>
<dbReference type="PANTHER" id="PTHR41773">
    <property type="entry name" value="GTP PYROPHOSPHATASE-RELATED"/>
    <property type="match status" value="1"/>
</dbReference>
<dbReference type="Gene3D" id="3.30.460.10">
    <property type="entry name" value="Beta Polymerase, domain 2"/>
    <property type="match status" value="1"/>
</dbReference>
<gene>
    <name evidence="2" type="ORF">ENH88_14945</name>
</gene>
<accession>A0A7V1GFA9</accession>
<dbReference type="Proteomes" id="UP000886188">
    <property type="component" value="Unassembled WGS sequence"/>
</dbReference>